<dbReference type="EnsemblProtists" id="EOD09690">
    <property type="protein sequence ID" value="EOD09690"/>
    <property type="gene ID" value="EMIHUDRAFT_248716"/>
</dbReference>
<evidence type="ECO:0008006" key="4">
    <source>
        <dbReference type="Google" id="ProtNLM"/>
    </source>
</evidence>
<keyword evidence="3" id="KW-1185">Reference proteome</keyword>
<dbReference type="HOGENOM" id="CLU_014823_3_0_1"/>
<dbReference type="AlphaFoldDB" id="A0A0D3IEK5"/>
<dbReference type="PANTHER" id="PTHR12994:SF17">
    <property type="entry name" value="LD30995P"/>
    <property type="match status" value="1"/>
</dbReference>
<reference evidence="2" key="2">
    <citation type="submission" date="2024-10" db="UniProtKB">
        <authorList>
            <consortium name="EnsemblProtists"/>
        </authorList>
    </citation>
    <scope>IDENTIFICATION</scope>
</reference>
<dbReference type="GO" id="GO:0070004">
    <property type="term" value="F:cysteine-type exopeptidase activity"/>
    <property type="evidence" value="ECO:0007669"/>
    <property type="project" value="InterPro"/>
</dbReference>
<dbReference type="GeneID" id="17255841"/>
<proteinExistence type="inferred from homology"/>
<evidence type="ECO:0000256" key="1">
    <source>
        <dbReference type="ARBA" id="ARBA00005705"/>
    </source>
</evidence>
<evidence type="ECO:0000313" key="2">
    <source>
        <dbReference type="EnsemblProtists" id="EOD09690"/>
    </source>
</evidence>
<dbReference type="OMA" id="TNIAMER"/>
<sequence length="622" mass="67887">MVSRWVAEPTVPYPAEKSKPCCGRVLVCLVVRLLGVTLQPWFYHAADYSLAFVPSGPAPIHLSGMWATSLLVALAARHTTACTTLIVGKDASVDGSVMATHSDDGESNPDARVVYVPAMDHAPGATRPIYYDTEDFPRFVGDRGVEAYLQKNNPGFNASVPIGHIPQVEHTFGYFEATYGILNEHQVGIGESTCSSVFGAQARGHGGHALFSVDSLSRIALERSKSAREAVQLMGDLAVAEGFYGAGSFEGTGESLMVIDPREGFIFHVLPDHSGKSAVWAAQRVGDSQVGVVANMFTIRHLLPNRTTRGQPDFLFSDSVHEIAQRSGWWRPSDGPLDFTRVYSDGEYAHKFYSGRRLWGAYRLLAPDVPMPSDYSDLRPSPVYPATVSTRRKLSPLDLIAVHRDMYSASGVTKLRGAWERSIALYRTSQTHARGWLPPTIGGVAWYGPHAAHGTCFLPLHIGAQAVPAPHADADPRSVSRRSAYWAHKFVLNLARARYSDMMGVVRAVQRRLEAAAWERVRADSPAAAAASLAATSDAEAEVILAEWWALPDELMLRFADGWASNGPAMGYVDAWLKRVGWEEGPPEPPRDPALPRCCQDTSGGAASFAMSRRRAMRSCKR</sequence>
<dbReference type="RefSeq" id="XP_005762119.1">
    <property type="nucleotide sequence ID" value="XM_005762062.1"/>
</dbReference>
<dbReference type="Pfam" id="PF03577">
    <property type="entry name" value="Peptidase_C69"/>
    <property type="match status" value="2"/>
</dbReference>
<dbReference type="Proteomes" id="UP000013827">
    <property type="component" value="Unassembled WGS sequence"/>
</dbReference>
<dbReference type="GO" id="GO:0016805">
    <property type="term" value="F:dipeptidase activity"/>
    <property type="evidence" value="ECO:0007669"/>
    <property type="project" value="InterPro"/>
</dbReference>
<protein>
    <recommendedName>
        <fullName evidence="4">Dipeptidase</fullName>
    </recommendedName>
</protein>
<accession>A0A0D3IEK5</accession>
<dbReference type="Gene3D" id="3.60.60.10">
    <property type="entry name" value="Penicillin V Acylase, Chain A"/>
    <property type="match status" value="1"/>
</dbReference>
<organism evidence="2 3">
    <name type="scientific">Emiliania huxleyi (strain CCMP1516)</name>
    <dbReference type="NCBI Taxonomy" id="280463"/>
    <lineage>
        <taxon>Eukaryota</taxon>
        <taxon>Haptista</taxon>
        <taxon>Haptophyta</taxon>
        <taxon>Prymnesiophyceae</taxon>
        <taxon>Isochrysidales</taxon>
        <taxon>Noelaerhabdaceae</taxon>
        <taxon>Emiliania</taxon>
    </lineage>
</organism>
<dbReference type="PANTHER" id="PTHR12994">
    <property type="entry name" value="SECERNIN"/>
    <property type="match status" value="1"/>
</dbReference>
<name>A0A0D3IEK5_EMIH1</name>
<dbReference type="PaxDb" id="2903-EOD09690"/>
<dbReference type="KEGG" id="ehx:EMIHUDRAFT_248716"/>
<dbReference type="eggNOG" id="ENOG502QR8T">
    <property type="taxonomic scope" value="Eukaryota"/>
</dbReference>
<evidence type="ECO:0000313" key="3">
    <source>
        <dbReference type="Proteomes" id="UP000013827"/>
    </source>
</evidence>
<dbReference type="GO" id="GO:0006508">
    <property type="term" value="P:proteolysis"/>
    <property type="evidence" value="ECO:0007669"/>
    <property type="project" value="InterPro"/>
</dbReference>
<reference evidence="3" key="1">
    <citation type="journal article" date="2013" name="Nature">
        <title>Pan genome of the phytoplankton Emiliania underpins its global distribution.</title>
        <authorList>
            <person name="Read B.A."/>
            <person name="Kegel J."/>
            <person name="Klute M.J."/>
            <person name="Kuo A."/>
            <person name="Lefebvre S.C."/>
            <person name="Maumus F."/>
            <person name="Mayer C."/>
            <person name="Miller J."/>
            <person name="Monier A."/>
            <person name="Salamov A."/>
            <person name="Young J."/>
            <person name="Aguilar M."/>
            <person name="Claverie J.M."/>
            <person name="Frickenhaus S."/>
            <person name="Gonzalez K."/>
            <person name="Herman E.K."/>
            <person name="Lin Y.C."/>
            <person name="Napier J."/>
            <person name="Ogata H."/>
            <person name="Sarno A.F."/>
            <person name="Shmutz J."/>
            <person name="Schroeder D."/>
            <person name="de Vargas C."/>
            <person name="Verret F."/>
            <person name="von Dassow P."/>
            <person name="Valentin K."/>
            <person name="Van de Peer Y."/>
            <person name="Wheeler G."/>
            <person name="Dacks J.B."/>
            <person name="Delwiche C.F."/>
            <person name="Dyhrman S.T."/>
            <person name="Glockner G."/>
            <person name="John U."/>
            <person name="Richards T."/>
            <person name="Worden A.Z."/>
            <person name="Zhang X."/>
            <person name="Grigoriev I.V."/>
            <person name="Allen A.E."/>
            <person name="Bidle K."/>
            <person name="Borodovsky M."/>
            <person name="Bowler C."/>
            <person name="Brownlee C."/>
            <person name="Cock J.M."/>
            <person name="Elias M."/>
            <person name="Gladyshev V.N."/>
            <person name="Groth M."/>
            <person name="Guda C."/>
            <person name="Hadaegh A."/>
            <person name="Iglesias-Rodriguez M.D."/>
            <person name="Jenkins J."/>
            <person name="Jones B.M."/>
            <person name="Lawson T."/>
            <person name="Leese F."/>
            <person name="Lindquist E."/>
            <person name="Lobanov A."/>
            <person name="Lomsadze A."/>
            <person name="Malik S.B."/>
            <person name="Marsh M.E."/>
            <person name="Mackinder L."/>
            <person name="Mock T."/>
            <person name="Mueller-Roeber B."/>
            <person name="Pagarete A."/>
            <person name="Parker M."/>
            <person name="Probert I."/>
            <person name="Quesneville H."/>
            <person name="Raines C."/>
            <person name="Rensing S.A."/>
            <person name="Riano-Pachon D.M."/>
            <person name="Richier S."/>
            <person name="Rokitta S."/>
            <person name="Shiraiwa Y."/>
            <person name="Soanes D.M."/>
            <person name="van der Giezen M."/>
            <person name="Wahlund T.M."/>
            <person name="Williams B."/>
            <person name="Wilson W."/>
            <person name="Wolfe G."/>
            <person name="Wurch L.L."/>
        </authorList>
    </citation>
    <scope>NUCLEOTIDE SEQUENCE</scope>
</reference>
<dbReference type="InterPro" id="IPR005322">
    <property type="entry name" value="Peptidase_C69"/>
</dbReference>
<comment type="similarity">
    <text evidence="1">Belongs to the peptidase C69 family. Secernin subfamily.</text>
</comment>
<dbReference type="STRING" id="2903.R1D531"/>